<feature type="compositionally biased region" description="Polar residues" evidence="1">
    <location>
        <begin position="758"/>
        <end position="774"/>
    </location>
</feature>
<feature type="region of interest" description="Disordered" evidence="1">
    <location>
        <begin position="172"/>
        <end position="199"/>
    </location>
</feature>
<feature type="compositionally biased region" description="Low complexity" evidence="1">
    <location>
        <begin position="714"/>
        <end position="740"/>
    </location>
</feature>
<feature type="region of interest" description="Disordered" evidence="1">
    <location>
        <begin position="1"/>
        <end position="104"/>
    </location>
</feature>
<keyword evidence="5" id="KW-1185">Reference proteome</keyword>
<feature type="region of interest" description="Disordered" evidence="1">
    <location>
        <begin position="330"/>
        <end position="372"/>
    </location>
</feature>
<dbReference type="RefSeq" id="XP_033588050.1">
    <property type="nucleotide sequence ID" value="XM_033734235.1"/>
</dbReference>
<name>A0A6A6PN07_9PEZI</name>
<feature type="compositionally biased region" description="Basic and acidic residues" evidence="1">
    <location>
        <begin position="334"/>
        <end position="343"/>
    </location>
</feature>
<accession>A0A6A6PN07</accession>
<evidence type="ECO:0000313" key="4">
    <source>
        <dbReference type="EMBL" id="KAF2481480.1"/>
    </source>
</evidence>
<evidence type="ECO:0000256" key="1">
    <source>
        <dbReference type="SAM" id="MobiDB-lite"/>
    </source>
</evidence>
<feature type="domain" description="DUF7877" evidence="3">
    <location>
        <begin position="49"/>
        <end position="161"/>
    </location>
</feature>
<feature type="compositionally biased region" description="Basic and acidic residues" evidence="1">
    <location>
        <begin position="81"/>
        <end position="90"/>
    </location>
</feature>
<evidence type="ECO:0000259" key="3">
    <source>
        <dbReference type="Pfam" id="PF25289"/>
    </source>
</evidence>
<sequence>MASANGTRTPPDVAMGDKTSPNPADKKRKRDEDARASATLDSRASRSVNAQKDILDILTPRDTSPSFLNHALDSSSATSERSPKKARLSDPDSNNTIASKLSSGSYTSLQALRSDAEHVAANLTSVIRSRAKERDDKSGSLLVDDLKQIQRAQAFEQFVKNVVEQETRYNAMHEERDSQPKKENGNAPNGHPPSNNTAAGAAARYGSVLTLFGNAPTPKQLFSSMQTAPPGKADTSIKIELPVEEMSLPAGISATQIMSVPANIGKKGPTFEEAFPPPYSLPALNPPKAHRRSAARDEVVKWEFQNPLSARNKKGGYTVQSLAVGEWLDYGGPDSKDEVTSPREKRKQRDRALSSGQGSAPPPSKAAQEDALAKEEEALFWKAYSSFAPSCDNSKALVPEEVKSMVWWHKIGQKKYQETFALDPALADGLVIAPPQPLPEEQDDDFAAVVEQYDGFDEELPEADSARDKADVDQVLDHISELLETLASHQRLRNASLQPSSSTTRTPVSPATSLALRIGRPDSPSDEEISTYHALRRELAYLILKLPPYAVAKLNGDQLDDLGVRQLVTLEGRNVQGTLEEDQVARLAKYTAAATAHGIAALTRPGSANQHYSSTNQRTPAIGQAANTRYGQSVQYGRTPMSQPQYNRSLSNQQSYGTPTASAPKPAYSQSNTYTAQQSGYNQPNGGKMYYGGRQLAQTPSMYGKYGAQYPSATTPGIPQHQQQQQQSRPSYPTSTSSQPLAQFQQRSYSAAHNAVAYQSNSQGQQGSPYNRTASPLKPANYQPPLQPSPVPRAQQQFQPPPLGGQQAGLERVATPGSYGGQSQTPVNGIGQPPPTPQQQQQGNAVNGQV</sequence>
<feature type="region of interest" description="Disordered" evidence="1">
    <location>
        <begin position="758"/>
        <end position="850"/>
    </location>
</feature>
<dbReference type="InterPro" id="IPR057199">
    <property type="entry name" value="DUF7877"/>
</dbReference>
<proteinExistence type="predicted"/>
<evidence type="ECO:0000313" key="5">
    <source>
        <dbReference type="Proteomes" id="UP000799767"/>
    </source>
</evidence>
<feature type="compositionally biased region" description="Polar residues" evidence="1">
    <location>
        <begin position="91"/>
        <end position="104"/>
    </location>
</feature>
<dbReference type="Proteomes" id="UP000799767">
    <property type="component" value="Unassembled WGS sequence"/>
</dbReference>
<gene>
    <name evidence="4" type="ORF">BDY17DRAFT_301412</name>
</gene>
<organism evidence="4 5">
    <name type="scientific">Neohortaea acidophila</name>
    <dbReference type="NCBI Taxonomy" id="245834"/>
    <lineage>
        <taxon>Eukaryota</taxon>
        <taxon>Fungi</taxon>
        <taxon>Dikarya</taxon>
        <taxon>Ascomycota</taxon>
        <taxon>Pezizomycotina</taxon>
        <taxon>Dothideomycetes</taxon>
        <taxon>Dothideomycetidae</taxon>
        <taxon>Mycosphaerellales</taxon>
        <taxon>Teratosphaeriaceae</taxon>
        <taxon>Neohortaea</taxon>
    </lineage>
</organism>
<dbReference type="OrthoDB" id="5354458at2759"/>
<dbReference type="EMBL" id="MU001638">
    <property type="protein sequence ID" value="KAF2481480.1"/>
    <property type="molecule type" value="Genomic_DNA"/>
</dbReference>
<feature type="compositionally biased region" description="Polar residues" evidence="1">
    <location>
        <begin position="61"/>
        <end position="80"/>
    </location>
</feature>
<feature type="region of interest" description="Disordered" evidence="1">
    <location>
        <begin position="635"/>
        <end position="742"/>
    </location>
</feature>
<feature type="compositionally biased region" description="Polar residues" evidence="1">
    <location>
        <begin position="39"/>
        <end position="50"/>
    </location>
</feature>
<feature type="compositionally biased region" description="Low complexity" evidence="1">
    <location>
        <begin position="794"/>
        <end position="810"/>
    </location>
</feature>
<feature type="domain" description="DUF7785" evidence="2">
    <location>
        <begin position="470"/>
        <end position="568"/>
    </location>
</feature>
<dbReference type="GeneID" id="54475237"/>
<dbReference type="AlphaFoldDB" id="A0A6A6PN07"/>
<dbReference type="InterPro" id="IPR056687">
    <property type="entry name" value="DUF7785"/>
</dbReference>
<evidence type="ECO:0000259" key="2">
    <source>
        <dbReference type="Pfam" id="PF25009"/>
    </source>
</evidence>
<feature type="compositionally biased region" description="Basic and acidic residues" evidence="1">
    <location>
        <begin position="172"/>
        <end position="184"/>
    </location>
</feature>
<dbReference type="Pfam" id="PF25289">
    <property type="entry name" value="DUF7877"/>
    <property type="match status" value="1"/>
</dbReference>
<feature type="compositionally biased region" description="Polar residues" evidence="1">
    <location>
        <begin position="668"/>
        <end position="685"/>
    </location>
</feature>
<feature type="compositionally biased region" description="Polar residues" evidence="1">
    <location>
        <begin position="635"/>
        <end position="661"/>
    </location>
</feature>
<dbReference type="Pfam" id="PF25009">
    <property type="entry name" value="DUF7785"/>
    <property type="match status" value="1"/>
</dbReference>
<reference evidence="4" key="1">
    <citation type="journal article" date="2020" name="Stud. Mycol.">
        <title>101 Dothideomycetes genomes: a test case for predicting lifestyles and emergence of pathogens.</title>
        <authorList>
            <person name="Haridas S."/>
            <person name="Albert R."/>
            <person name="Binder M."/>
            <person name="Bloem J."/>
            <person name="Labutti K."/>
            <person name="Salamov A."/>
            <person name="Andreopoulos B."/>
            <person name="Baker S."/>
            <person name="Barry K."/>
            <person name="Bills G."/>
            <person name="Bluhm B."/>
            <person name="Cannon C."/>
            <person name="Castanera R."/>
            <person name="Culley D."/>
            <person name="Daum C."/>
            <person name="Ezra D."/>
            <person name="Gonzalez J."/>
            <person name="Henrissat B."/>
            <person name="Kuo A."/>
            <person name="Liang C."/>
            <person name="Lipzen A."/>
            <person name="Lutzoni F."/>
            <person name="Magnuson J."/>
            <person name="Mondo S."/>
            <person name="Nolan M."/>
            <person name="Ohm R."/>
            <person name="Pangilinan J."/>
            <person name="Park H.-J."/>
            <person name="Ramirez L."/>
            <person name="Alfaro M."/>
            <person name="Sun H."/>
            <person name="Tritt A."/>
            <person name="Yoshinaga Y."/>
            <person name="Zwiers L.-H."/>
            <person name="Turgeon B."/>
            <person name="Goodwin S."/>
            <person name="Spatafora J."/>
            <person name="Crous P."/>
            <person name="Grigoriev I."/>
        </authorList>
    </citation>
    <scope>NUCLEOTIDE SEQUENCE</scope>
    <source>
        <strain evidence="4">CBS 113389</strain>
    </source>
</reference>
<protein>
    <submittedName>
        <fullName evidence="4">Uncharacterized protein</fullName>
    </submittedName>
</protein>